<feature type="compositionally biased region" description="Acidic residues" evidence="1">
    <location>
        <begin position="287"/>
        <end position="305"/>
    </location>
</feature>
<keyword evidence="3" id="KW-1185">Reference proteome</keyword>
<feature type="region of interest" description="Disordered" evidence="1">
    <location>
        <begin position="194"/>
        <end position="234"/>
    </location>
</feature>
<reference evidence="2" key="1">
    <citation type="submission" date="2018-11" db="EMBL/GenBank/DDBJ databases">
        <authorList>
            <consortium name="Pathogen Informatics"/>
        </authorList>
    </citation>
    <scope>NUCLEOTIDE SEQUENCE</scope>
</reference>
<dbReference type="AlphaFoldDB" id="A0A448WC34"/>
<accession>A0A448WC34</accession>
<organism evidence="2 3">
    <name type="scientific">Protopolystoma xenopodis</name>
    <dbReference type="NCBI Taxonomy" id="117903"/>
    <lineage>
        <taxon>Eukaryota</taxon>
        <taxon>Metazoa</taxon>
        <taxon>Spiralia</taxon>
        <taxon>Lophotrochozoa</taxon>
        <taxon>Platyhelminthes</taxon>
        <taxon>Monogenea</taxon>
        <taxon>Polyopisthocotylea</taxon>
        <taxon>Polystomatidea</taxon>
        <taxon>Polystomatidae</taxon>
        <taxon>Protopolystoma</taxon>
    </lineage>
</organism>
<dbReference type="OrthoDB" id="407410at2759"/>
<feature type="compositionally biased region" description="Basic and acidic residues" evidence="1">
    <location>
        <begin position="216"/>
        <end position="229"/>
    </location>
</feature>
<sequence>MSVVLGRLYDGANRGPTSALRFDTTQFVQPGHLLASPNQVYPPESSYPKSCIRSGPPNFGVSSGLTVSVHALVQGPASSISKTSVLTRTKRASSDSSQIPIPSIVINTTNAYPSVMNSAATTANLKNSISFKTLPLMKDSRLHGADDNDEIEQYKGLANEKTRTATNHHVNEELVKPIHCQRLGAEAIRSHRKESLGFSGCASSARSNRGFQMDDEQSREQRDEREIKSNHRKKDIVKKIKRAIKKSASKDETAASLESNTCVKEDKIVFAHQLKGAIDEEGKKDEMEDVDDEDMDKEEEPEEPTMPDLSMRMLLWASRSMWHHLIYTMIPIDIEAWQDQSHFRRILQIVQSPIVFVFRATIPVVFEEMADSEDEAGEEVEDEDIIEEHNTDPIRPVDVIKEQKVDRLKTANAVDNNVETKLNHRTYRTMDQTQSENFESEEIKMREDSNLVVAENRGKAPKGSQFVSVPIGVTISLTNACPVPTFEVNLSPLDYWRDEVTDHTKNYDSTLSLKKSDKFCCASTKDIEERLKRNLPAGEDVLSMNQAEDSFGESESNYSHEGKETDCSHCHSYNASAESEPLPLDLDSMHGWCKLLNGAQCIISPSICPLLLT</sequence>
<feature type="region of interest" description="Disordered" evidence="1">
    <location>
        <begin position="280"/>
        <end position="306"/>
    </location>
</feature>
<gene>
    <name evidence="2" type="ORF">PXEA_LOCUS1536</name>
</gene>
<evidence type="ECO:0000313" key="2">
    <source>
        <dbReference type="EMBL" id="VEL08096.1"/>
    </source>
</evidence>
<proteinExistence type="predicted"/>
<comment type="caution">
    <text evidence="2">The sequence shown here is derived from an EMBL/GenBank/DDBJ whole genome shotgun (WGS) entry which is preliminary data.</text>
</comment>
<feature type="compositionally biased region" description="Polar residues" evidence="1">
    <location>
        <begin position="201"/>
        <end position="210"/>
    </location>
</feature>
<dbReference type="Proteomes" id="UP000784294">
    <property type="component" value="Unassembled WGS sequence"/>
</dbReference>
<protein>
    <submittedName>
        <fullName evidence="2">Uncharacterized protein</fullName>
    </submittedName>
</protein>
<evidence type="ECO:0000256" key="1">
    <source>
        <dbReference type="SAM" id="MobiDB-lite"/>
    </source>
</evidence>
<dbReference type="EMBL" id="CAAALY010003140">
    <property type="protein sequence ID" value="VEL08096.1"/>
    <property type="molecule type" value="Genomic_DNA"/>
</dbReference>
<name>A0A448WC34_9PLAT</name>
<evidence type="ECO:0000313" key="3">
    <source>
        <dbReference type="Proteomes" id="UP000784294"/>
    </source>
</evidence>